<dbReference type="PANTHER" id="PTHR10514">
    <property type="entry name" value="ANGIOTENSIN-CONVERTING ENZYME"/>
    <property type="match status" value="1"/>
</dbReference>
<evidence type="ECO:0000256" key="4">
    <source>
        <dbReference type="ARBA" id="ARBA00023180"/>
    </source>
</evidence>
<accession>A0A8K0D5E0</accession>
<comment type="caution">
    <text evidence="6">The sequence shown here is derived from an EMBL/GenBank/DDBJ whole genome shotgun (WGS) entry which is preliminary data.</text>
</comment>
<keyword evidence="4" id="KW-0325">Glycoprotein</keyword>
<sequence>MEMFNSLCELSLYGNNEDLENDINLRLPLHRCDIYGSKKAGKRLQEMMKLGSSQHWSKTLKILTGKEYITAKPLLDYYEPIYKWLKQYVQLYNIPVGW</sequence>
<evidence type="ECO:0008006" key="8">
    <source>
        <dbReference type="Google" id="ProtNLM"/>
    </source>
</evidence>
<keyword evidence="2" id="KW-0732">Signal</keyword>
<protein>
    <recommendedName>
        <fullName evidence="8">Angiotensin-converting enzyme</fullName>
    </recommendedName>
</protein>
<dbReference type="InterPro" id="IPR001548">
    <property type="entry name" value="Peptidase_M2"/>
</dbReference>
<evidence type="ECO:0000256" key="3">
    <source>
        <dbReference type="ARBA" id="ARBA00023157"/>
    </source>
</evidence>
<dbReference type="OrthoDB" id="10067372at2759"/>
<organism evidence="6 7">
    <name type="scientific">Ignelater luminosus</name>
    <name type="common">Cucubano</name>
    <name type="synonym">Pyrophorus luminosus</name>
    <dbReference type="NCBI Taxonomy" id="2038154"/>
    <lineage>
        <taxon>Eukaryota</taxon>
        <taxon>Metazoa</taxon>
        <taxon>Ecdysozoa</taxon>
        <taxon>Arthropoda</taxon>
        <taxon>Hexapoda</taxon>
        <taxon>Insecta</taxon>
        <taxon>Pterygota</taxon>
        <taxon>Neoptera</taxon>
        <taxon>Endopterygota</taxon>
        <taxon>Coleoptera</taxon>
        <taxon>Polyphaga</taxon>
        <taxon>Elateriformia</taxon>
        <taxon>Elateroidea</taxon>
        <taxon>Elateridae</taxon>
        <taxon>Agrypninae</taxon>
        <taxon>Pyrophorini</taxon>
        <taxon>Ignelater</taxon>
    </lineage>
</organism>
<evidence type="ECO:0000256" key="1">
    <source>
        <dbReference type="ARBA" id="ARBA00008139"/>
    </source>
</evidence>
<evidence type="ECO:0000256" key="5">
    <source>
        <dbReference type="PROSITE-ProRule" id="PRU01355"/>
    </source>
</evidence>
<name>A0A8K0D5E0_IGNLU</name>
<dbReference type="PROSITE" id="PS52011">
    <property type="entry name" value="PEPTIDASE_M2"/>
    <property type="match status" value="1"/>
</dbReference>
<dbReference type="GO" id="GO:0008241">
    <property type="term" value="F:peptidyl-dipeptidase activity"/>
    <property type="evidence" value="ECO:0007669"/>
    <property type="project" value="InterPro"/>
</dbReference>
<dbReference type="Pfam" id="PF01401">
    <property type="entry name" value="Peptidase_M2"/>
    <property type="match status" value="1"/>
</dbReference>
<dbReference type="PANTHER" id="PTHR10514:SF27">
    <property type="entry name" value="ANGIOTENSIN-CONVERTING ENZYME"/>
    <property type="match status" value="1"/>
</dbReference>
<gene>
    <name evidence="6" type="ORF">ILUMI_08845</name>
</gene>
<keyword evidence="3" id="KW-1015">Disulfide bond</keyword>
<evidence type="ECO:0000313" key="7">
    <source>
        <dbReference type="Proteomes" id="UP000801492"/>
    </source>
</evidence>
<dbReference type="GO" id="GO:0016020">
    <property type="term" value="C:membrane"/>
    <property type="evidence" value="ECO:0007669"/>
    <property type="project" value="InterPro"/>
</dbReference>
<dbReference type="EMBL" id="VTPC01004285">
    <property type="protein sequence ID" value="KAF2897332.1"/>
    <property type="molecule type" value="Genomic_DNA"/>
</dbReference>
<evidence type="ECO:0000256" key="2">
    <source>
        <dbReference type="ARBA" id="ARBA00022729"/>
    </source>
</evidence>
<dbReference type="AlphaFoldDB" id="A0A8K0D5E0"/>
<comment type="caution">
    <text evidence="5">Lacks conserved residue(s) required for the propagation of feature annotation.</text>
</comment>
<dbReference type="Proteomes" id="UP000801492">
    <property type="component" value="Unassembled WGS sequence"/>
</dbReference>
<reference evidence="6" key="1">
    <citation type="submission" date="2019-08" db="EMBL/GenBank/DDBJ databases">
        <title>The genome of the North American firefly Photinus pyralis.</title>
        <authorList>
            <consortium name="Photinus pyralis genome working group"/>
            <person name="Fallon T.R."/>
            <person name="Sander Lower S.E."/>
            <person name="Weng J.-K."/>
        </authorList>
    </citation>
    <scope>NUCLEOTIDE SEQUENCE</scope>
    <source>
        <strain evidence="6">TRF0915ILg1</strain>
        <tissue evidence="6">Whole body</tissue>
    </source>
</reference>
<dbReference type="GO" id="GO:0006508">
    <property type="term" value="P:proteolysis"/>
    <property type="evidence" value="ECO:0007669"/>
    <property type="project" value="InterPro"/>
</dbReference>
<keyword evidence="7" id="KW-1185">Reference proteome</keyword>
<comment type="similarity">
    <text evidence="1 5">Belongs to the peptidase M2 family.</text>
</comment>
<evidence type="ECO:0000313" key="6">
    <source>
        <dbReference type="EMBL" id="KAF2897332.1"/>
    </source>
</evidence>
<proteinExistence type="inferred from homology"/>
<dbReference type="GO" id="GO:0008237">
    <property type="term" value="F:metallopeptidase activity"/>
    <property type="evidence" value="ECO:0007669"/>
    <property type="project" value="InterPro"/>
</dbReference>
<dbReference type="SUPFAM" id="SSF55486">
    <property type="entry name" value="Metalloproteases ('zincins'), catalytic domain"/>
    <property type="match status" value="1"/>
</dbReference>